<feature type="domain" description="Alcohol dehydrogenase-like N-terminal" evidence="8">
    <location>
        <begin position="2"/>
        <end position="108"/>
    </location>
</feature>
<evidence type="ECO:0000256" key="4">
    <source>
        <dbReference type="ARBA" id="ARBA00023002"/>
    </source>
</evidence>
<dbReference type="InterPro" id="IPR036291">
    <property type="entry name" value="NAD(P)-bd_dom_sf"/>
</dbReference>
<reference evidence="10" key="1">
    <citation type="journal article" date="2014" name="Int. J. Syst. Evol. Microbiol.">
        <title>Complete genome sequence of Corynebacterium casei LMG S-19264T (=DSM 44701T), isolated from a smear-ripened cheese.</title>
        <authorList>
            <consortium name="US DOE Joint Genome Institute (JGI-PGF)"/>
            <person name="Walter F."/>
            <person name="Albersmeier A."/>
            <person name="Kalinowski J."/>
            <person name="Ruckert C."/>
        </authorList>
    </citation>
    <scope>NUCLEOTIDE SEQUENCE</scope>
    <source>
        <strain evidence="10">JCM 31740</strain>
    </source>
</reference>
<comment type="cofactor">
    <cofactor evidence="6">
        <name>Zn(2+)</name>
        <dbReference type="ChEBI" id="CHEBI:29105"/>
    </cofactor>
</comment>
<evidence type="ECO:0000259" key="7">
    <source>
        <dbReference type="Pfam" id="PF00107"/>
    </source>
</evidence>
<evidence type="ECO:0000256" key="6">
    <source>
        <dbReference type="RuleBase" id="RU361277"/>
    </source>
</evidence>
<reference evidence="11" key="2">
    <citation type="submission" date="2018-04" db="EMBL/GenBank/DDBJ databases">
        <title>Complete genome sequence of Sulfodiicoccus acidiphilus strain HS-1.</title>
        <authorList>
            <person name="Sakai H.D."/>
            <person name="Kurosawa N."/>
        </authorList>
    </citation>
    <scope>NUCLEOTIDE SEQUENCE [LARGE SCALE GENOMIC DNA]</scope>
    <source>
        <strain evidence="11">HS-1</strain>
    </source>
</reference>
<dbReference type="Proteomes" id="UP000616143">
    <property type="component" value="Unassembled WGS sequence"/>
</dbReference>
<evidence type="ECO:0000259" key="8">
    <source>
        <dbReference type="Pfam" id="PF08240"/>
    </source>
</evidence>
<dbReference type="GO" id="GO:0043168">
    <property type="term" value="F:anion binding"/>
    <property type="evidence" value="ECO:0007669"/>
    <property type="project" value="UniProtKB-ARBA"/>
</dbReference>
<name>A0A348B424_9CREN</name>
<dbReference type="GO" id="GO:0051262">
    <property type="term" value="P:protein tetramerization"/>
    <property type="evidence" value="ECO:0007669"/>
    <property type="project" value="UniProtKB-ARBA"/>
</dbReference>
<dbReference type="InterPro" id="IPR013154">
    <property type="entry name" value="ADH-like_N"/>
</dbReference>
<organism evidence="9 11">
    <name type="scientific">Sulfodiicoccus acidiphilus</name>
    <dbReference type="NCBI Taxonomy" id="1670455"/>
    <lineage>
        <taxon>Archaea</taxon>
        <taxon>Thermoproteota</taxon>
        <taxon>Thermoprotei</taxon>
        <taxon>Sulfolobales</taxon>
        <taxon>Sulfolobaceae</taxon>
        <taxon>Sulfodiicoccus</taxon>
    </lineage>
</organism>
<keyword evidence="1 6" id="KW-0479">Metal-binding</keyword>
<dbReference type="EMBL" id="AP018553">
    <property type="protein sequence ID" value="BBD72926.1"/>
    <property type="molecule type" value="Genomic_DNA"/>
</dbReference>
<keyword evidence="3" id="KW-0521">NADP</keyword>
<proteinExistence type="inferred from homology"/>
<evidence type="ECO:0000313" key="11">
    <source>
        <dbReference type="Proteomes" id="UP000276741"/>
    </source>
</evidence>
<dbReference type="SUPFAM" id="SSF51735">
    <property type="entry name" value="NAD(P)-binding Rossmann-fold domains"/>
    <property type="match status" value="1"/>
</dbReference>
<dbReference type="EMBL" id="BMQS01000002">
    <property type="protein sequence ID" value="GGT87949.1"/>
    <property type="molecule type" value="Genomic_DNA"/>
</dbReference>
<dbReference type="GO" id="GO:0008270">
    <property type="term" value="F:zinc ion binding"/>
    <property type="evidence" value="ECO:0007669"/>
    <property type="project" value="InterPro"/>
</dbReference>
<reference evidence="9" key="3">
    <citation type="journal article" date="2019" name="BMC Res. Notes">
        <title>Complete genome sequence of the Sulfodiicoccus acidiphilus strain HS-1T, the first crenarchaeon that lacks polB3, isolated from an acidic hot spring in Ohwaku-dani, Hakone, Japan.</title>
        <authorList>
            <person name="Sakai H.D."/>
            <person name="Kurosawa N."/>
        </authorList>
    </citation>
    <scope>NUCLEOTIDE SEQUENCE</scope>
    <source>
        <strain evidence="9">HS-1</strain>
    </source>
</reference>
<evidence type="ECO:0000256" key="2">
    <source>
        <dbReference type="ARBA" id="ARBA00022833"/>
    </source>
</evidence>
<sequence>MLIRVKGAGVCRTDLRIFKGLEARPNIKLPMALGHENAGVVEEVGDEVVGLKKGDRVVVYATWGDGTCRYCREGKFSLCKNQEIPGQTTNGGYSEYLLVPSFKWLIKLETLDPVSASPLADAGTTSMGAVRKAASRFRPGSLVVVYGAGGVALYTIQILKALFSSIYVMAVSRSQARREAALRRGADVAVRPEELRSTVNSLSKGGIDVAFDVVGDEYSAQLLSSSLSSAGLLILVGLEGRTMVLPVFDTVVWEHQVIGSNYGTLNDLSDVVKLAEKGKLSINVRTYSLDEANDALVTLESGEVADTRLVITP</sequence>
<dbReference type="RefSeq" id="WP_229768057.1">
    <property type="nucleotide sequence ID" value="NZ_BMQS01000002.1"/>
</dbReference>
<keyword evidence="2 6" id="KW-0862">Zinc</keyword>
<evidence type="ECO:0000256" key="5">
    <source>
        <dbReference type="ARBA" id="ARBA00023277"/>
    </source>
</evidence>
<evidence type="ECO:0000256" key="1">
    <source>
        <dbReference type="ARBA" id="ARBA00022723"/>
    </source>
</evidence>
<dbReference type="Pfam" id="PF00107">
    <property type="entry name" value="ADH_zinc_N"/>
    <property type="match status" value="1"/>
</dbReference>
<dbReference type="Proteomes" id="UP000276741">
    <property type="component" value="Chromosome"/>
</dbReference>
<gene>
    <name evidence="10" type="primary">adh</name>
    <name evidence="10" type="ORF">GCM10007116_02370</name>
    <name evidence="9" type="ORF">HS1genome_1315</name>
</gene>
<evidence type="ECO:0000313" key="9">
    <source>
        <dbReference type="EMBL" id="BBD72926.1"/>
    </source>
</evidence>
<comment type="similarity">
    <text evidence="6">Belongs to the zinc-containing alcohol dehydrogenase family.</text>
</comment>
<dbReference type="InterPro" id="IPR011032">
    <property type="entry name" value="GroES-like_sf"/>
</dbReference>
<dbReference type="InterPro" id="IPR002328">
    <property type="entry name" value="ADH_Zn_CS"/>
</dbReference>
<evidence type="ECO:0000313" key="10">
    <source>
        <dbReference type="EMBL" id="GGT87949.1"/>
    </source>
</evidence>
<dbReference type="SUPFAM" id="SSF50129">
    <property type="entry name" value="GroES-like"/>
    <property type="match status" value="1"/>
</dbReference>
<keyword evidence="11" id="KW-1185">Reference proteome</keyword>
<dbReference type="Gene3D" id="3.90.180.10">
    <property type="entry name" value="Medium-chain alcohol dehydrogenases, catalytic domain"/>
    <property type="match status" value="1"/>
</dbReference>
<dbReference type="PROSITE" id="PS00059">
    <property type="entry name" value="ADH_ZINC"/>
    <property type="match status" value="1"/>
</dbReference>
<dbReference type="GO" id="GO:0030554">
    <property type="term" value="F:adenyl nucleotide binding"/>
    <property type="evidence" value="ECO:0007669"/>
    <property type="project" value="UniProtKB-ARBA"/>
</dbReference>
<keyword evidence="4" id="KW-0560">Oxidoreductase</keyword>
<evidence type="ECO:0000256" key="3">
    <source>
        <dbReference type="ARBA" id="ARBA00022857"/>
    </source>
</evidence>
<dbReference type="KEGG" id="sacd:HS1genome_1315"/>
<keyword evidence="5" id="KW-0119">Carbohydrate metabolism</keyword>
<dbReference type="Pfam" id="PF08240">
    <property type="entry name" value="ADH_N"/>
    <property type="match status" value="1"/>
</dbReference>
<feature type="domain" description="Alcohol dehydrogenase-like C-terminal" evidence="7">
    <location>
        <begin position="150"/>
        <end position="276"/>
    </location>
</feature>
<dbReference type="GO" id="GO:0016491">
    <property type="term" value="F:oxidoreductase activity"/>
    <property type="evidence" value="ECO:0007669"/>
    <property type="project" value="UniProtKB-KW"/>
</dbReference>
<dbReference type="PANTHER" id="PTHR43401:SF4">
    <property type="entry name" value="D-ARABINOSE 1-DEHYDROGENASE (NADP(+))"/>
    <property type="match status" value="1"/>
</dbReference>
<accession>A0A348B424</accession>
<dbReference type="InterPro" id="IPR013149">
    <property type="entry name" value="ADH-like_C"/>
</dbReference>
<dbReference type="PANTHER" id="PTHR43401">
    <property type="entry name" value="L-THREONINE 3-DEHYDROGENASE"/>
    <property type="match status" value="1"/>
</dbReference>
<dbReference type="InterPro" id="IPR050129">
    <property type="entry name" value="Zn_alcohol_dh"/>
</dbReference>
<dbReference type="Gene3D" id="3.40.50.720">
    <property type="entry name" value="NAD(P)-binding Rossmann-like Domain"/>
    <property type="match status" value="1"/>
</dbReference>
<protein>
    <submittedName>
        <fullName evidence="9">Alcohol dehydrogenase</fullName>
    </submittedName>
</protein>
<dbReference type="AlphaFoldDB" id="A0A348B424"/>
<reference evidence="10" key="4">
    <citation type="submission" date="2020-09" db="EMBL/GenBank/DDBJ databases">
        <authorList>
            <person name="Sun Q."/>
            <person name="Ohkuma M."/>
        </authorList>
    </citation>
    <scope>NUCLEOTIDE SEQUENCE</scope>
    <source>
        <strain evidence="10">JCM 31740</strain>
    </source>
</reference>